<dbReference type="AlphaFoldDB" id="A0A511AYM6"/>
<keyword evidence="1" id="KW-0472">Membrane</keyword>
<sequence length="93" mass="10753">MSKKAFHIYNIIIFLLLLAFNTLALFGAVISEGGVYSYIWLTTGLSFVFWVICYIVQFLRSDKAWRISWFIIMLVLLFFWQTGLGASVSKMIV</sequence>
<dbReference type="OrthoDB" id="2974331at2"/>
<evidence type="ECO:0000313" key="3">
    <source>
        <dbReference type="Proteomes" id="UP000321662"/>
    </source>
</evidence>
<name>A0A511AYM6_9LACT</name>
<accession>A0A511AYM6</accession>
<protein>
    <submittedName>
        <fullName evidence="2">Uncharacterized protein</fullName>
    </submittedName>
</protein>
<evidence type="ECO:0000256" key="1">
    <source>
        <dbReference type="SAM" id="Phobius"/>
    </source>
</evidence>
<dbReference type="EMBL" id="BJUY01000002">
    <property type="protein sequence ID" value="GEK90707.1"/>
    <property type="molecule type" value="Genomic_DNA"/>
</dbReference>
<comment type="caution">
    <text evidence="2">The sequence shown here is derived from an EMBL/GenBank/DDBJ whole genome shotgun (WGS) entry which is preliminary data.</text>
</comment>
<keyword evidence="3" id="KW-1185">Reference proteome</keyword>
<feature type="transmembrane region" description="Helical" evidence="1">
    <location>
        <begin position="7"/>
        <end position="30"/>
    </location>
</feature>
<reference evidence="2 3" key="1">
    <citation type="submission" date="2019-07" db="EMBL/GenBank/DDBJ databases">
        <title>Whole genome shotgun sequence of Alkalibacterium kapii NBRC 103247.</title>
        <authorList>
            <person name="Hosoyama A."/>
            <person name="Uohara A."/>
            <person name="Ohji S."/>
            <person name="Ichikawa N."/>
        </authorList>
    </citation>
    <scope>NUCLEOTIDE SEQUENCE [LARGE SCALE GENOMIC DNA]</scope>
    <source>
        <strain evidence="2 3">NBRC 103247</strain>
    </source>
</reference>
<evidence type="ECO:0000313" key="2">
    <source>
        <dbReference type="EMBL" id="GEK90707.1"/>
    </source>
</evidence>
<gene>
    <name evidence="2" type="ORF">AKA01nite_03290</name>
</gene>
<dbReference type="Proteomes" id="UP000321662">
    <property type="component" value="Unassembled WGS sequence"/>
</dbReference>
<organism evidence="2 3">
    <name type="scientific">Alkalibacterium kapii</name>
    <dbReference type="NCBI Taxonomy" id="426704"/>
    <lineage>
        <taxon>Bacteria</taxon>
        <taxon>Bacillati</taxon>
        <taxon>Bacillota</taxon>
        <taxon>Bacilli</taxon>
        <taxon>Lactobacillales</taxon>
        <taxon>Carnobacteriaceae</taxon>
        <taxon>Alkalibacterium</taxon>
    </lineage>
</organism>
<dbReference type="RefSeq" id="WP_146923135.1">
    <property type="nucleotide sequence ID" value="NZ_BJUY01000002.1"/>
</dbReference>
<keyword evidence="1" id="KW-0812">Transmembrane</keyword>
<keyword evidence="1" id="KW-1133">Transmembrane helix</keyword>
<proteinExistence type="predicted"/>
<feature type="transmembrane region" description="Helical" evidence="1">
    <location>
        <begin position="36"/>
        <end position="56"/>
    </location>
</feature>
<feature type="transmembrane region" description="Helical" evidence="1">
    <location>
        <begin position="68"/>
        <end position="88"/>
    </location>
</feature>